<keyword evidence="3" id="KW-1185">Reference proteome</keyword>
<dbReference type="EMBL" id="JANUCP010000004">
    <property type="protein sequence ID" value="MCS3920149.1"/>
    <property type="molecule type" value="Genomic_DNA"/>
</dbReference>
<accession>A0ABT2EQC7</accession>
<feature type="compositionally biased region" description="Basic and acidic residues" evidence="1">
    <location>
        <begin position="47"/>
        <end position="64"/>
    </location>
</feature>
<name>A0ABT2EQC7_9BACT</name>
<evidence type="ECO:0000313" key="3">
    <source>
        <dbReference type="Proteomes" id="UP001204798"/>
    </source>
</evidence>
<feature type="region of interest" description="Disordered" evidence="1">
    <location>
        <begin position="1"/>
        <end position="85"/>
    </location>
</feature>
<organism evidence="2 3">
    <name type="scientific">Candidatus Fervidibacter sacchari</name>
    <dbReference type="NCBI Taxonomy" id="1448929"/>
    <lineage>
        <taxon>Bacteria</taxon>
        <taxon>Candidatus Fervidibacterota</taxon>
        <taxon>Candidatus Fervidibacter</taxon>
    </lineage>
</organism>
<reference evidence="2 3" key="1">
    <citation type="submission" date="2022-08" db="EMBL/GenBank/DDBJ databases">
        <title>Bacterial and archaeal communities from various locations to study Microbial Dark Matter (Phase II).</title>
        <authorList>
            <person name="Stepanauskas R."/>
        </authorList>
    </citation>
    <scope>NUCLEOTIDE SEQUENCE [LARGE SCALE GENOMIC DNA]</scope>
    <source>
        <strain evidence="2 3">PD1</strain>
    </source>
</reference>
<evidence type="ECO:0000313" key="2">
    <source>
        <dbReference type="EMBL" id="MCS3920149.1"/>
    </source>
</evidence>
<proteinExistence type="predicted"/>
<comment type="caution">
    <text evidence="2">The sequence shown here is derived from an EMBL/GenBank/DDBJ whole genome shotgun (WGS) entry which is preliminary data.</text>
</comment>
<protein>
    <submittedName>
        <fullName evidence="2">Uncharacterized protein</fullName>
    </submittedName>
</protein>
<gene>
    <name evidence="2" type="ORF">M2350_002566</name>
</gene>
<evidence type="ECO:0000256" key="1">
    <source>
        <dbReference type="SAM" id="MobiDB-lite"/>
    </source>
</evidence>
<feature type="compositionally biased region" description="Basic and acidic residues" evidence="1">
    <location>
        <begin position="15"/>
        <end position="33"/>
    </location>
</feature>
<dbReference type="RefSeq" id="WP_259097936.1">
    <property type="nucleotide sequence ID" value="NZ_CP130454.1"/>
</dbReference>
<sequence>MLKLAHEPSPPFSAGHEKPDFTSDAEILHRNSDRTLTSQNGTRGTRRGTETERGVGRGTRDGKRLRGRGSCRAKNGSEWRVAIGE</sequence>
<dbReference type="Proteomes" id="UP001204798">
    <property type="component" value="Unassembled WGS sequence"/>
</dbReference>